<name>A0ABZ1BPR6_9FIRM</name>
<evidence type="ECO:0000256" key="3">
    <source>
        <dbReference type="ARBA" id="ARBA00009370"/>
    </source>
</evidence>
<dbReference type="PROSITE" id="PS00501">
    <property type="entry name" value="SPASE_I_1"/>
    <property type="match status" value="1"/>
</dbReference>
<dbReference type="EMBL" id="CP141614">
    <property type="protein sequence ID" value="WRP14092.1"/>
    <property type="molecule type" value="Genomic_DNA"/>
</dbReference>
<protein>
    <recommendedName>
        <fullName evidence="4 7">Signal peptidase I</fullName>
        <ecNumber evidence="4 7">3.4.21.89</ecNumber>
    </recommendedName>
</protein>
<evidence type="ECO:0000256" key="1">
    <source>
        <dbReference type="ARBA" id="ARBA00000677"/>
    </source>
</evidence>
<proteinExistence type="inferred from homology"/>
<evidence type="ECO:0000256" key="4">
    <source>
        <dbReference type="ARBA" id="ARBA00013208"/>
    </source>
</evidence>
<dbReference type="PROSITE" id="PS00760">
    <property type="entry name" value="SPASE_I_2"/>
    <property type="match status" value="1"/>
</dbReference>
<dbReference type="Gene3D" id="2.10.109.10">
    <property type="entry name" value="Umud Fragment, subunit A"/>
    <property type="match status" value="2"/>
</dbReference>
<dbReference type="GO" id="GO:0009003">
    <property type="term" value="F:signal peptidase activity"/>
    <property type="evidence" value="ECO:0007669"/>
    <property type="project" value="UniProtKB-EC"/>
</dbReference>
<accession>A0ABZ1BPR6</accession>
<dbReference type="PANTHER" id="PTHR43390">
    <property type="entry name" value="SIGNAL PEPTIDASE I"/>
    <property type="match status" value="1"/>
</dbReference>
<dbReference type="InterPro" id="IPR019757">
    <property type="entry name" value="Pept_S26A_signal_pept_1_Lys-AS"/>
</dbReference>
<dbReference type="InterPro" id="IPR036286">
    <property type="entry name" value="LexA/Signal_pep-like_sf"/>
</dbReference>
<sequence length="220" mass="24012">MGSAPTPRGVRPAGRRRSTPGAAQPGRAIGAAVVELLKTVAGAAILALLIMTFVARAFTVEGNSMLPTLHDGERLMVDKLTYRFHEPQRGDIVVFRYPLDPREHYIKRIVGVPGDEVAVRNGRVFVNGTPLDESYLASPTLGRFGPVRVPEGHYFVLGDNRNNSEDSRDPRLGFIPRELIEGRAIWRYWPLARMSVIARPSVFSRLPAPAAGAQAAPAVP</sequence>
<dbReference type="Proteomes" id="UP001333102">
    <property type="component" value="Chromosome"/>
</dbReference>
<dbReference type="PANTHER" id="PTHR43390:SF1">
    <property type="entry name" value="CHLOROPLAST PROCESSING PEPTIDASE"/>
    <property type="match status" value="1"/>
</dbReference>
<evidence type="ECO:0000256" key="8">
    <source>
        <dbReference type="RuleBase" id="RU362042"/>
    </source>
</evidence>
<feature type="region of interest" description="Disordered" evidence="9">
    <location>
        <begin position="1"/>
        <end position="24"/>
    </location>
</feature>
<keyword evidence="6 7" id="KW-0378">Hydrolase</keyword>
<keyword evidence="5 7" id="KW-0645">Protease</keyword>
<evidence type="ECO:0000256" key="9">
    <source>
        <dbReference type="SAM" id="MobiDB-lite"/>
    </source>
</evidence>
<comment type="subcellular location">
    <subcellularLocation>
        <location evidence="2">Cell membrane</location>
        <topology evidence="2">Single-pass type II membrane protein</topology>
    </subcellularLocation>
    <subcellularLocation>
        <location evidence="8">Membrane</location>
        <topology evidence="8">Single-pass type II membrane protein</topology>
    </subcellularLocation>
</comment>
<comment type="similarity">
    <text evidence="3 8">Belongs to the peptidase S26 family.</text>
</comment>
<evidence type="ECO:0000313" key="12">
    <source>
        <dbReference type="Proteomes" id="UP001333102"/>
    </source>
</evidence>
<dbReference type="SUPFAM" id="SSF51306">
    <property type="entry name" value="LexA/Signal peptidase"/>
    <property type="match status" value="1"/>
</dbReference>
<dbReference type="NCBIfam" id="TIGR02227">
    <property type="entry name" value="sigpep_I_bact"/>
    <property type="match status" value="1"/>
</dbReference>
<reference evidence="12" key="1">
    <citation type="submission" date="2023-12" db="EMBL/GenBank/DDBJ databases">
        <title>Novel isolates from deep terrestrial aquifers shed light on the physiology and ecology of the class Limnochordia.</title>
        <authorList>
            <person name="Karnachuk O.V."/>
            <person name="Lukina A.P."/>
            <person name="Avakyan M.R."/>
            <person name="Kadnikov V."/>
            <person name="Begmatov S."/>
            <person name="Beletsky A.V."/>
            <person name="Mardanov A.V."/>
            <person name="Ravin N.V."/>
        </authorList>
    </citation>
    <scope>NUCLEOTIDE SEQUENCE [LARGE SCALE GENOMIC DNA]</scope>
    <source>
        <strain evidence="12">LN</strain>
    </source>
</reference>
<evidence type="ECO:0000256" key="6">
    <source>
        <dbReference type="ARBA" id="ARBA00022801"/>
    </source>
</evidence>
<dbReference type="CDD" id="cd06530">
    <property type="entry name" value="S26_SPase_I"/>
    <property type="match status" value="1"/>
</dbReference>
<dbReference type="PRINTS" id="PR00727">
    <property type="entry name" value="LEADERPTASE"/>
</dbReference>
<keyword evidence="12" id="KW-1185">Reference proteome</keyword>
<evidence type="ECO:0000256" key="7">
    <source>
        <dbReference type="RuleBase" id="RU003993"/>
    </source>
</evidence>
<evidence type="ECO:0000313" key="11">
    <source>
        <dbReference type="EMBL" id="WRP14092.1"/>
    </source>
</evidence>
<dbReference type="Pfam" id="PF10502">
    <property type="entry name" value="Peptidase_S26"/>
    <property type="match status" value="1"/>
</dbReference>
<evidence type="ECO:0000259" key="10">
    <source>
        <dbReference type="Pfam" id="PF10502"/>
    </source>
</evidence>
<gene>
    <name evidence="11" type="primary">lepB</name>
    <name evidence="11" type="ORF">VLY81_11770</name>
</gene>
<dbReference type="InterPro" id="IPR019533">
    <property type="entry name" value="Peptidase_S26"/>
</dbReference>
<dbReference type="RefSeq" id="WP_324668384.1">
    <property type="nucleotide sequence ID" value="NZ_CP141614.1"/>
</dbReference>
<dbReference type="InterPro" id="IPR000223">
    <property type="entry name" value="Pept_S26A_signal_pept_1"/>
</dbReference>
<dbReference type="PROSITE" id="PS00761">
    <property type="entry name" value="SPASE_I_3"/>
    <property type="match status" value="1"/>
</dbReference>
<dbReference type="InterPro" id="IPR019756">
    <property type="entry name" value="Pept_S26A_signal_pept_1_Ser-AS"/>
</dbReference>
<evidence type="ECO:0000256" key="5">
    <source>
        <dbReference type="ARBA" id="ARBA00022670"/>
    </source>
</evidence>
<feature type="domain" description="Peptidase S26" evidence="10">
    <location>
        <begin position="34"/>
        <end position="189"/>
    </location>
</feature>
<evidence type="ECO:0000256" key="2">
    <source>
        <dbReference type="ARBA" id="ARBA00004401"/>
    </source>
</evidence>
<dbReference type="InterPro" id="IPR019758">
    <property type="entry name" value="Pept_S26A_signal_pept_1_CS"/>
</dbReference>
<comment type="catalytic activity">
    <reaction evidence="1 7">
        <text>Cleavage of hydrophobic, N-terminal signal or leader sequences from secreted and periplasmic proteins.</text>
        <dbReference type="EC" id="3.4.21.89"/>
    </reaction>
</comment>
<dbReference type="EC" id="3.4.21.89" evidence="4 7"/>
<organism evidence="11 12">
    <name type="scientific">Geochorda subterranea</name>
    <dbReference type="NCBI Taxonomy" id="3109564"/>
    <lineage>
        <taxon>Bacteria</taxon>
        <taxon>Bacillati</taxon>
        <taxon>Bacillota</taxon>
        <taxon>Limnochordia</taxon>
        <taxon>Limnochordales</taxon>
        <taxon>Geochordaceae</taxon>
        <taxon>Geochorda</taxon>
    </lineage>
</organism>